<feature type="domain" description="POGZ/Z280C-D-like double Zinc finger" evidence="2">
    <location>
        <begin position="56"/>
        <end position="95"/>
    </location>
</feature>
<dbReference type="Proteomes" id="UP000694941">
    <property type="component" value="Unplaced"/>
</dbReference>
<evidence type="ECO:0000313" key="3">
    <source>
        <dbReference type="Proteomes" id="UP000694941"/>
    </source>
</evidence>
<dbReference type="Pfam" id="PF25429">
    <property type="entry name" value="zf-POGZ"/>
    <property type="match status" value="1"/>
</dbReference>
<keyword evidence="3" id="KW-1185">Reference proteome</keyword>
<sequence>MKPRENEKIVMLKDPHIKPTRISKVRVEPSTSEALLSPAALEEKYMDIIFNDDTSQLSCVECTERIDDEHFRRCLSCSQCRYATNCGKAFVEHMIVHHSKLKKKRPSLINLKPTYCQRPMFCICGYNTINGNDLARHLAICHKRSCYISRAKALAATIKKEEATIQLQPQSAFFPPLVVLDENEEKSINDSFARVHTRRSTATSTQVALESSVPISQKILNVSKEVTKQSTDQPLHMLNVLGLVRKIGDDSSHSNGTLTETTENEEIKSNKLLSSPAGVESEVFSTDIKSEGKEEKIKVEKKRDFSH</sequence>
<reference evidence="4" key="1">
    <citation type="submission" date="2025-08" db="UniProtKB">
        <authorList>
            <consortium name="RefSeq"/>
        </authorList>
    </citation>
    <scope>IDENTIFICATION</scope>
    <source>
        <tissue evidence="4">Muscle</tissue>
    </source>
</reference>
<evidence type="ECO:0000259" key="2">
    <source>
        <dbReference type="Pfam" id="PF25429"/>
    </source>
</evidence>
<dbReference type="RefSeq" id="XP_013782977.1">
    <property type="nucleotide sequence ID" value="XM_013927523.2"/>
</dbReference>
<dbReference type="InterPro" id="IPR057618">
    <property type="entry name" value="Znf_POGZ/Z280C-D-like"/>
</dbReference>
<evidence type="ECO:0000256" key="1">
    <source>
        <dbReference type="SAM" id="MobiDB-lite"/>
    </source>
</evidence>
<gene>
    <name evidence="4" type="primary">LOC106467199</name>
</gene>
<protein>
    <submittedName>
        <fullName evidence="4">Zinc finger protein 280D-like isoform X1</fullName>
    </submittedName>
</protein>
<feature type="compositionally biased region" description="Basic and acidic residues" evidence="1">
    <location>
        <begin position="288"/>
        <end position="307"/>
    </location>
</feature>
<evidence type="ECO:0000313" key="4">
    <source>
        <dbReference type="RefSeq" id="XP_013782977.1"/>
    </source>
</evidence>
<name>A0ABM1BJ19_LIMPO</name>
<feature type="region of interest" description="Disordered" evidence="1">
    <location>
        <begin position="249"/>
        <end position="307"/>
    </location>
</feature>
<proteinExistence type="predicted"/>
<organism evidence="3 4">
    <name type="scientific">Limulus polyphemus</name>
    <name type="common">Atlantic horseshoe crab</name>
    <dbReference type="NCBI Taxonomy" id="6850"/>
    <lineage>
        <taxon>Eukaryota</taxon>
        <taxon>Metazoa</taxon>
        <taxon>Ecdysozoa</taxon>
        <taxon>Arthropoda</taxon>
        <taxon>Chelicerata</taxon>
        <taxon>Merostomata</taxon>
        <taxon>Xiphosura</taxon>
        <taxon>Limulidae</taxon>
        <taxon>Limulus</taxon>
    </lineage>
</organism>
<accession>A0ABM1BJ19</accession>
<dbReference type="GeneID" id="106467199"/>